<reference evidence="2 3" key="1">
    <citation type="journal article" date="2011" name="Proc. Natl. Acad. Sci. U.S.A.">
        <title>Evolutionary erosion of yeast sex chromosomes by mating-type switching accidents.</title>
        <authorList>
            <person name="Gordon J.L."/>
            <person name="Armisen D."/>
            <person name="Proux-Wera E."/>
            <person name="Oheigeartaigh S.S."/>
            <person name="Byrne K.P."/>
            <person name="Wolfe K.H."/>
        </authorList>
    </citation>
    <scope>NUCLEOTIDE SEQUENCE [LARGE SCALE GENOMIC DNA]</scope>
    <source>
        <strain evidence="3">ATCC 34711 / CBS 6284 / DSM 70876 / NBRC 10599 / NRRL Y-10934 / UCD 77-7</strain>
    </source>
</reference>
<dbReference type="Gene3D" id="1.20.1280.50">
    <property type="match status" value="1"/>
</dbReference>
<dbReference type="HOGENOM" id="CLU_020929_0_0_1"/>
<dbReference type="PROSITE" id="PS50181">
    <property type="entry name" value="FBOX"/>
    <property type="match status" value="1"/>
</dbReference>
<organism evidence="2 3">
    <name type="scientific">Henningerozyma blattae (strain ATCC 34711 / CBS 6284 / DSM 70876 / NBRC 10599 / NRRL Y-10934 / UCD 77-7)</name>
    <name type="common">Yeast</name>
    <name type="synonym">Tetrapisispora blattae</name>
    <dbReference type="NCBI Taxonomy" id="1071380"/>
    <lineage>
        <taxon>Eukaryota</taxon>
        <taxon>Fungi</taxon>
        <taxon>Dikarya</taxon>
        <taxon>Ascomycota</taxon>
        <taxon>Saccharomycotina</taxon>
        <taxon>Saccharomycetes</taxon>
        <taxon>Saccharomycetales</taxon>
        <taxon>Saccharomycetaceae</taxon>
        <taxon>Henningerozyma</taxon>
    </lineage>
</organism>
<sequence>MDESKPNSVFPWDKLSDDLLFDIFSSLPQPDRLSLCLVNKRCNRIATKLIYRRIYLNDSNVVTSDFMDLAINWTLLMIPSYLPEERSRLLANKKLKGLIKTFIRNPVTLKNVQWIRINWDLEGELQKRILELLCSEGTSLQRLENITDPSCNDIIANGKVSKYQVTSFDMAPPNSLPELPVPENYIPNLKIYLRQRISSRLSHMTLFIDPLKLFNYLYLLKGKLQIVDLKFHWRREFFDPIYFKNPIRNSSTLPPLRDLSEIFDVRSLKVLTVISWNEQLLPREVEMIKNFKEFIYLEDLSLISIKQDTKLLVPLFEYLKNLKRIKMDFLQQYSPESTNPEIFLTILLNCNKLQFIDMRFEGMDLPIISIKDRTVDILQKCQCNKCNHVFNKILKEKLFLFSEDIYLEGDHEAATKDIFTMMRALSLLPYSKACDSYPSVRTQPMNLHEFVNIMNDNLFSYRKNKNQLVKDFSRNIFKKLELNDSLNLNNDDNNDSHTTPLSFHNDDYREQFNNDHEINNDNNNDEYTMSEVPVNETPVNEFTPNENTNDDLFDYPIYNDANDNIHQNRNENENAVIAWEGGNTQPEENGFMTTREPSETPNDELVETEVEVEEDGGITVNFEPNTNNGTINIPITNFSTNASDASSGLPSDFLGMSNILPPYTTCDDDGYLLKLPHEVLTEKDVIDCYHALIHHYRATYIAFLRGFPKLRFLMLNDIPSVVVEENCERIFQPALYHADYKTNLTGWSCSNSNKNGR</sequence>
<feature type="domain" description="F-box" evidence="1">
    <location>
        <begin position="9"/>
        <end position="54"/>
    </location>
</feature>
<evidence type="ECO:0000313" key="3">
    <source>
        <dbReference type="Proteomes" id="UP000002866"/>
    </source>
</evidence>
<dbReference type="SMART" id="SM00256">
    <property type="entry name" value="FBOX"/>
    <property type="match status" value="1"/>
</dbReference>
<dbReference type="Proteomes" id="UP000002866">
    <property type="component" value="Chromosome 3"/>
</dbReference>
<dbReference type="FunCoup" id="I2H1Y8">
    <property type="interactions" value="46"/>
</dbReference>
<dbReference type="eggNOG" id="ENOG502QRGQ">
    <property type="taxonomic scope" value="Eukaryota"/>
</dbReference>
<dbReference type="RefSeq" id="XP_004179909.1">
    <property type="nucleotide sequence ID" value="XM_004179861.1"/>
</dbReference>
<accession>I2H1Y8</accession>
<dbReference type="KEGG" id="tbl:TBLA_0C05930"/>
<dbReference type="SUPFAM" id="SSF81383">
    <property type="entry name" value="F-box domain"/>
    <property type="match status" value="1"/>
</dbReference>
<name>I2H1Y8_HENB6</name>
<proteinExistence type="predicted"/>
<dbReference type="InParanoid" id="I2H1Y8"/>
<protein>
    <recommendedName>
        <fullName evidence="1">F-box domain-containing protein</fullName>
    </recommendedName>
</protein>
<dbReference type="OMA" id="TSFDMAP"/>
<gene>
    <name evidence="2" type="primary">TBLA0C05930</name>
    <name evidence="2" type="ORF">TBLA_0C05930</name>
</gene>
<dbReference type="Pfam" id="PF00646">
    <property type="entry name" value="F-box"/>
    <property type="match status" value="1"/>
</dbReference>
<evidence type="ECO:0000259" key="1">
    <source>
        <dbReference type="PROSITE" id="PS50181"/>
    </source>
</evidence>
<dbReference type="GO" id="GO:0006511">
    <property type="term" value="P:ubiquitin-dependent protein catabolic process"/>
    <property type="evidence" value="ECO:0007669"/>
    <property type="project" value="EnsemblFungi"/>
</dbReference>
<dbReference type="GO" id="GO:0019005">
    <property type="term" value="C:SCF ubiquitin ligase complex"/>
    <property type="evidence" value="ECO:0007669"/>
    <property type="project" value="EnsemblFungi"/>
</dbReference>
<dbReference type="AlphaFoldDB" id="I2H1Y8"/>
<dbReference type="InterPro" id="IPR001810">
    <property type="entry name" value="F-box_dom"/>
</dbReference>
<dbReference type="GeneID" id="14495370"/>
<dbReference type="InterPro" id="IPR036047">
    <property type="entry name" value="F-box-like_dom_sf"/>
</dbReference>
<dbReference type="OrthoDB" id="2852960at2759"/>
<keyword evidence="3" id="KW-1185">Reference proteome</keyword>
<dbReference type="EMBL" id="HE806318">
    <property type="protein sequence ID" value="CCH60390.1"/>
    <property type="molecule type" value="Genomic_DNA"/>
</dbReference>
<evidence type="ECO:0000313" key="2">
    <source>
        <dbReference type="EMBL" id="CCH60390.1"/>
    </source>
</evidence>